<dbReference type="NCBIfam" id="TIGR00206">
    <property type="entry name" value="fliF"/>
    <property type="match status" value="1"/>
</dbReference>
<dbReference type="RefSeq" id="WP_068463330.1">
    <property type="nucleotide sequence ID" value="NZ_LMTR01000075.1"/>
</dbReference>
<dbReference type="Pfam" id="PF08345">
    <property type="entry name" value="YscJ_FliF_C"/>
    <property type="match status" value="1"/>
</dbReference>
<gene>
    <name evidence="14" type="ORF">APY04_2711</name>
</gene>
<dbReference type="PIRSF" id="PIRSF004862">
    <property type="entry name" value="FliF"/>
    <property type="match status" value="1"/>
</dbReference>
<evidence type="ECO:0000256" key="4">
    <source>
        <dbReference type="ARBA" id="ARBA00022475"/>
    </source>
</evidence>
<dbReference type="Pfam" id="PF01514">
    <property type="entry name" value="YscJ_FliF"/>
    <property type="match status" value="1"/>
</dbReference>
<evidence type="ECO:0000259" key="12">
    <source>
        <dbReference type="Pfam" id="PF01514"/>
    </source>
</evidence>
<dbReference type="AlphaFoldDB" id="A0A120CU93"/>
<dbReference type="PANTHER" id="PTHR30046:SF0">
    <property type="entry name" value="FLAGELLAR M-RING PROTEIN"/>
    <property type="match status" value="1"/>
</dbReference>
<evidence type="ECO:0000256" key="10">
    <source>
        <dbReference type="SAM" id="MobiDB-lite"/>
    </source>
</evidence>
<proteinExistence type="inferred from homology"/>
<evidence type="ECO:0000259" key="13">
    <source>
        <dbReference type="Pfam" id="PF08345"/>
    </source>
</evidence>
<evidence type="ECO:0000256" key="2">
    <source>
        <dbReference type="ARBA" id="ARBA00004651"/>
    </source>
</evidence>
<evidence type="ECO:0000256" key="5">
    <source>
        <dbReference type="ARBA" id="ARBA00022692"/>
    </source>
</evidence>
<feature type="domain" description="Flagellar M-ring C-terminal" evidence="13">
    <location>
        <begin position="249"/>
        <end position="413"/>
    </location>
</feature>
<feature type="transmembrane region" description="Helical" evidence="11">
    <location>
        <begin position="21"/>
        <end position="43"/>
    </location>
</feature>
<evidence type="ECO:0000256" key="8">
    <source>
        <dbReference type="ARBA" id="ARBA00023143"/>
    </source>
</evidence>
<protein>
    <recommendedName>
        <fullName evidence="9">Flagellar M-ring protein</fullName>
    </recommendedName>
</protein>
<dbReference type="STRING" id="121290.APY04_2711"/>
<evidence type="ECO:0000313" key="15">
    <source>
        <dbReference type="Proteomes" id="UP000059074"/>
    </source>
</evidence>
<feature type="domain" description="Flagellar M-ring N-terminal" evidence="12">
    <location>
        <begin position="44"/>
        <end position="217"/>
    </location>
</feature>
<evidence type="ECO:0000256" key="6">
    <source>
        <dbReference type="ARBA" id="ARBA00022989"/>
    </source>
</evidence>
<feature type="transmembrane region" description="Helical" evidence="11">
    <location>
        <begin position="439"/>
        <end position="457"/>
    </location>
</feature>
<keyword evidence="5 11" id="KW-0812">Transmembrane</keyword>
<keyword evidence="4" id="KW-1003">Cell membrane</keyword>
<dbReference type="GO" id="GO:0005886">
    <property type="term" value="C:plasma membrane"/>
    <property type="evidence" value="ECO:0007669"/>
    <property type="project" value="UniProtKB-SubCell"/>
</dbReference>
<evidence type="ECO:0000256" key="1">
    <source>
        <dbReference type="ARBA" id="ARBA00004117"/>
    </source>
</evidence>
<keyword evidence="8 9" id="KW-0975">Bacterial flagellum</keyword>
<accession>A0A120CU93</accession>
<dbReference type="Gene3D" id="3.30.70.1530">
    <property type="entry name" value="Hypothetical protein rpa1041"/>
    <property type="match status" value="1"/>
</dbReference>
<dbReference type="InterPro" id="IPR045851">
    <property type="entry name" value="AMP-bd_C_sf"/>
</dbReference>
<feature type="compositionally biased region" description="Basic and acidic residues" evidence="10">
    <location>
        <begin position="328"/>
        <end position="337"/>
    </location>
</feature>
<evidence type="ECO:0000256" key="7">
    <source>
        <dbReference type="ARBA" id="ARBA00023136"/>
    </source>
</evidence>
<dbReference type="PATRIC" id="fig|121290.4.peg.2023"/>
<comment type="subcellular location">
    <subcellularLocation>
        <location evidence="1 9">Bacterial flagellum basal body</location>
    </subcellularLocation>
    <subcellularLocation>
        <location evidence="2">Cell membrane</location>
        <topology evidence="2">Multi-pass membrane protein</topology>
    </subcellularLocation>
</comment>
<dbReference type="PRINTS" id="PR01009">
    <property type="entry name" value="FLGMRINGFLIF"/>
</dbReference>
<evidence type="ECO:0000256" key="9">
    <source>
        <dbReference type="PIRNR" id="PIRNR004862"/>
    </source>
</evidence>
<evidence type="ECO:0000256" key="11">
    <source>
        <dbReference type="SAM" id="Phobius"/>
    </source>
</evidence>
<keyword evidence="14" id="KW-0969">Cilium</keyword>
<dbReference type="OrthoDB" id="9807026at2"/>
<dbReference type="InterPro" id="IPR006182">
    <property type="entry name" value="FliF_N_dom"/>
</dbReference>
<keyword evidence="14" id="KW-0282">Flagellum</keyword>
<organism evidence="14 15">
    <name type="scientific">Hyphomicrobium sulfonivorans</name>
    <dbReference type="NCBI Taxonomy" id="121290"/>
    <lineage>
        <taxon>Bacteria</taxon>
        <taxon>Pseudomonadati</taxon>
        <taxon>Pseudomonadota</taxon>
        <taxon>Alphaproteobacteria</taxon>
        <taxon>Hyphomicrobiales</taxon>
        <taxon>Hyphomicrobiaceae</taxon>
        <taxon>Hyphomicrobium</taxon>
    </lineage>
</organism>
<evidence type="ECO:0000256" key="3">
    <source>
        <dbReference type="ARBA" id="ARBA00007971"/>
    </source>
</evidence>
<keyword evidence="7 11" id="KW-0472">Membrane</keyword>
<dbReference type="Proteomes" id="UP000059074">
    <property type="component" value="Unassembled WGS sequence"/>
</dbReference>
<name>A0A120CU93_HYPSL</name>
<dbReference type="GO" id="GO:0003774">
    <property type="term" value="F:cytoskeletal motor activity"/>
    <property type="evidence" value="ECO:0007669"/>
    <property type="project" value="InterPro"/>
</dbReference>
<dbReference type="GO" id="GO:0071973">
    <property type="term" value="P:bacterial-type flagellum-dependent cell motility"/>
    <property type="evidence" value="ECO:0007669"/>
    <property type="project" value="InterPro"/>
</dbReference>
<dbReference type="InterPro" id="IPR043427">
    <property type="entry name" value="YscJ/FliF"/>
</dbReference>
<keyword evidence="6 11" id="KW-1133">Transmembrane helix</keyword>
<feature type="compositionally biased region" description="Basic and acidic residues" evidence="10">
    <location>
        <begin position="282"/>
        <end position="297"/>
    </location>
</feature>
<reference evidence="14 15" key="1">
    <citation type="submission" date="2015-10" db="EMBL/GenBank/DDBJ databases">
        <title>Transcriptomic analysis of a linuron degrading triple-species bacterial consortium.</title>
        <authorList>
            <person name="Albers P."/>
        </authorList>
    </citation>
    <scope>NUCLEOTIDE SEQUENCE [LARGE SCALE GENOMIC DNA]</scope>
    <source>
        <strain evidence="14 15">WDL6</strain>
    </source>
</reference>
<dbReference type="EMBL" id="LMTR01000075">
    <property type="protein sequence ID" value="KWT65864.1"/>
    <property type="molecule type" value="Genomic_DNA"/>
</dbReference>
<dbReference type="PANTHER" id="PTHR30046">
    <property type="entry name" value="FLAGELLAR M-RING PROTEIN"/>
    <property type="match status" value="1"/>
</dbReference>
<evidence type="ECO:0000313" key="14">
    <source>
        <dbReference type="EMBL" id="KWT65864.1"/>
    </source>
</evidence>
<comment type="function">
    <text evidence="9">The M ring may be actively involved in energy transduction.</text>
</comment>
<keyword evidence="15" id="KW-1185">Reference proteome</keyword>
<keyword evidence="14" id="KW-0966">Cell projection</keyword>
<dbReference type="InterPro" id="IPR000067">
    <property type="entry name" value="FlgMring_FliF"/>
</dbReference>
<dbReference type="InterPro" id="IPR013556">
    <property type="entry name" value="Flag_M-ring_C"/>
</dbReference>
<dbReference type="Gene3D" id="3.30.300.30">
    <property type="match status" value="1"/>
</dbReference>
<comment type="similarity">
    <text evidence="3 9">Belongs to the FliF family.</text>
</comment>
<feature type="region of interest" description="Disordered" evidence="10">
    <location>
        <begin position="279"/>
        <end position="338"/>
    </location>
</feature>
<dbReference type="GO" id="GO:0009431">
    <property type="term" value="C:bacterial-type flagellum basal body, MS ring"/>
    <property type="evidence" value="ECO:0007669"/>
    <property type="project" value="InterPro"/>
</dbReference>
<sequence>MNWSEQLKQLRDNLLALGPRRLAVLGLVGLAVFSAVGLSSYYLSRPDFETLYAGLEPQDAARIGAALQESGISFDVNPEGTAVLVHPGQASRARMLLAEKGLPSSASAGYELFDKMGAIGLTSFMQEITRVRALEGEISRTIQGMKGVRAARVHIVMADTGSFRRSTQKPSASVVIRADSTSEFNSSQAIRHLVAAAVPGLTVDQVRVLSTDGTVLAGGEGAFNAAPTKMLELERTVANELKQNVSQTLAPYIGIDNFQISVAARLNIDKRQINETTYDPNSRFERSRRTIKEKSNARDAGNSQPVGVEQNIPAEQPQTGGDSSSARASERKEELKNYEANSKVMSTVSDGYRIDALTVAVVLNRKRLEMLLGEGAAPDAIASKLKEVENIVASATGADTERGDRITVAAVEFMPHGEMLEPLPGPGVTDFLMGEMGTFIKALAVLGAAMILVWFGLRPATRMLLEYQPIAAPAAVASVTSDLPFEPQIAPAFSPSFGGGDMAFAGGGMPFAMDDGEPDLIGDLTSKINRNPQKRLEQIIEYDEDQAVTILKQWLRGSVTT</sequence>
<comment type="caution">
    <text evidence="14">The sequence shown here is derived from an EMBL/GenBank/DDBJ whole genome shotgun (WGS) entry which is preliminary data.</text>
</comment>